<keyword evidence="3" id="KW-1185">Reference proteome</keyword>
<gene>
    <name evidence="1" type="ORF">NS506_07240</name>
    <name evidence="2" type="ORF">NSK11_contig00004-0076</name>
</gene>
<sequence>MAFTYSDMLTVIQDRQWALADIDWDAPGAELITDEQRPALAKFMADLVWIEHVGARGFAALTLRAPDGPLKEIYRYFHAEEQKHANAELALMRRWGMLDGDAMPLPNKNIRLAIQWLDKYGDNLTLPVLGTVIPSLECALDGALVKFLLDEVRDPLCHEVFRHINSDESRHLAVGFQVLEQLGAGPMRRLAIESAGYALRPTILMGALLYTPLLSRMSTNIMAMGLDEEKLWNAVRRYEKAGERSPDIKRVPLYHVVRLHGRATINRLQPIQGINDTLNKAIDRFPVRVLRRTPSWSKALTYEPVAK</sequence>
<dbReference type="OrthoDB" id="4511647at2"/>
<protein>
    <submittedName>
        <fullName evidence="2">Uncharacterized protein</fullName>
    </submittedName>
</protein>
<dbReference type="AlphaFoldDB" id="A0A0B8NEX2"/>
<organism evidence="2 3">
    <name type="scientific">Nocardia seriolae</name>
    <dbReference type="NCBI Taxonomy" id="37332"/>
    <lineage>
        <taxon>Bacteria</taxon>
        <taxon>Bacillati</taxon>
        <taxon>Actinomycetota</taxon>
        <taxon>Actinomycetes</taxon>
        <taxon>Mycobacteriales</taxon>
        <taxon>Nocardiaceae</taxon>
        <taxon>Nocardia</taxon>
    </lineage>
</organism>
<dbReference type="GeneID" id="93372820"/>
<dbReference type="Proteomes" id="UP000180166">
    <property type="component" value="Chromosome"/>
</dbReference>
<accession>A0A0B8NEX2</accession>
<reference evidence="1 4" key="3">
    <citation type="submission" date="2016-10" db="EMBL/GenBank/DDBJ databases">
        <title>Genome sequence of Nocardia seriolae strain EM150506, isolated from Anguila japonica.</title>
        <authorList>
            <person name="Han H.-J."/>
        </authorList>
    </citation>
    <scope>NUCLEOTIDE SEQUENCE [LARGE SCALE GENOMIC DNA]</scope>
    <source>
        <strain evidence="1 4">EM150506</strain>
    </source>
</reference>
<evidence type="ECO:0000313" key="1">
    <source>
        <dbReference type="EMBL" id="APB01260.1"/>
    </source>
</evidence>
<dbReference type="InterPro" id="IPR009078">
    <property type="entry name" value="Ferritin-like_SF"/>
</dbReference>
<evidence type="ECO:0000313" key="2">
    <source>
        <dbReference type="EMBL" id="GAP26222.1"/>
    </source>
</evidence>
<evidence type="ECO:0000313" key="3">
    <source>
        <dbReference type="Proteomes" id="UP000037179"/>
    </source>
</evidence>
<name>A0A0B8NEX2_9NOCA</name>
<dbReference type="EMBL" id="CP017839">
    <property type="protein sequence ID" value="APB01260.1"/>
    <property type="molecule type" value="Genomic_DNA"/>
</dbReference>
<dbReference type="EMBL" id="BBYQ01000004">
    <property type="protein sequence ID" value="GAP26222.1"/>
    <property type="molecule type" value="Genomic_DNA"/>
</dbReference>
<reference evidence="2 3" key="2">
    <citation type="journal article" date="2016" name="Genome Announc.">
        <title>Draft Genome Sequence of Erythromycin- and Oxytetracycline-Sensitive Nocardia seriolae Strain U-1 (NBRC 110359).</title>
        <authorList>
            <person name="Imajoh M."/>
            <person name="Sukeda M."/>
            <person name="Shimizu M."/>
            <person name="Yamane J."/>
            <person name="Ohnishi K."/>
            <person name="Oshima S."/>
        </authorList>
    </citation>
    <scope>NUCLEOTIDE SEQUENCE [LARGE SCALE GENOMIC DNA]</scope>
    <source>
        <strain evidence="2 3">U-1</strain>
    </source>
</reference>
<proteinExistence type="predicted"/>
<dbReference type="Proteomes" id="UP000037179">
    <property type="component" value="Unassembled WGS sequence"/>
</dbReference>
<dbReference type="KEGG" id="nsr:NS506_07240"/>
<dbReference type="RefSeq" id="WP_033085073.1">
    <property type="nucleotide sequence ID" value="NZ_AP017900.1"/>
</dbReference>
<evidence type="ECO:0000313" key="4">
    <source>
        <dbReference type="Proteomes" id="UP000180166"/>
    </source>
</evidence>
<reference evidence="3" key="1">
    <citation type="submission" date="2015-07" db="EMBL/GenBank/DDBJ databases">
        <title>Nocardia seriolae U-1 whole genome shotgun sequence.</title>
        <authorList>
            <person name="Imajoh M."/>
            <person name="Fukumoto Y."/>
            <person name="Sukeda M."/>
            <person name="Yamane J."/>
            <person name="Yamasaki K."/>
            <person name="Shimizu M."/>
            <person name="Ohnishi K."/>
            <person name="Oshima S."/>
        </authorList>
    </citation>
    <scope>NUCLEOTIDE SEQUENCE [LARGE SCALE GENOMIC DNA]</scope>
    <source>
        <strain evidence="3">U-1</strain>
    </source>
</reference>
<dbReference type="SUPFAM" id="SSF47240">
    <property type="entry name" value="Ferritin-like"/>
    <property type="match status" value="1"/>
</dbReference>